<dbReference type="AlphaFoldDB" id="A0AAD1XV55"/>
<keyword evidence="7" id="KW-1133">Transmembrane helix</keyword>
<evidence type="ECO:0000256" key="7">
    <source>
        <dbReference type="SAM" id="Phobius"/>
    </source>
</evidence>
<evidence type="ECO:0000256" key="5">
    <source>
        <dbReference type="ARBA" id="ARBA00023136"/>
    </source>
</evidence>
<keyword evidence="4" id="KW-0862">Zinc</keyword>
<dbReference type="PANTHER" id="PTHR23292:SF6">
    <property type="entry name" value="FI16602P1-RELATED"/>
    <property type="match status" value="1"/>
</dbReference>
<keyword evidence="7" id="KW-0812">Transmembrane</keyword>
<dbReference type="GO" id="GO:0016020">
    <property type="term" value="C:membrane"/>
    <property type="evidence" value="ECO:0007669"/>
    <property type="project" value="UniProtKB-SubCell"/>
</dbReference>
<evidence type="ECO:0000259" key="8">
    <source>
        <dbReference type="PROSITE" id="PS51837"/>
    </source>
</evidence>
<evidence type="ECO:0000313" key="9">
    <source>
        <dbReference type="EMBL" id="CAI2379963.1"/>
    </source>
</evidence>
<organism evidence="9 10">
    <name type="scientific">Euplotes crassus</name>
    <dbReference type="NCBI Taxonomy" id="5936"/>
    <lineage>
        <taxon>Eukaryota</taxon>
        <taxon>Sar</taxon>
        <taxon>Alveolata</taxon>
        <taxon>Ciliophora</taxon>
        <taxon>Intramacronucleata</taxon>
        <taxon>Spirotrichea</taxon>
        <taxon>Hypotrichia</taxon>
        <taxon>Euplotida</taxon>
        <taxon>Euplotidae</taxon>
        <taxon>Moneuplotes</taxon>
    </lineage>
</organism>
<feature type="domain" description="LITAF" evidence="8">
    <location>
        <begin position="107"/>
        <end position="195"/>
    </location>
</feature>
<feature type="compositionally biased region" description="Basic and acidic residues" evidence="6">
    <location>
        <begin position="1"/>
        <end position="16"/>
    </location>
</feature>
<keyword evidence="10" id="KW-1185">Reference proteome</keyword>
<dbReference type="EMBL" id="CAMPGE010021854">
    <property type="protein sequence ID" value="CAI2379963.1"/>
    <property type="molecule type" value="Genomic_DNA"/>
</dbReference>
<dbReference type="Pfam" id="PF10601">
    <property type="entry name" value="zf-LITAF-like"/>
    <property type="match status" value="1"/>
</dbReference>
<keyword evidence="3" id="KW-0479">Metal-binding</keyword>
<accession>A0AAD1XV55</accession>
<dbReference type="PROSITE" id="PS51837">
    <property type="entry name" value="LITAF"/>
    <property type="match status" value="1"/>
</dbReference>
<evidence type="ECO:0000256" key="6">
    <source>
        <dbReference type="SAM" id="MobiDB-lite"/>
    </source>
</evidence>
<dbReference type="InterPro" id="IPR006629">
    <property type="entry name" value="LITAF"/>
</dbReference>
<evidence type="ECO:0000256" key="3">
    <source>
        <dbReference type="ARBA" id="ARBA00022723"/>
    </source>
</evidence>
<comment type="caution">
    <text evidence="9">The sequence shown here is derived from an EMBL/GenBank/DDBJ whole genome shotgun (WGS) entry which is preliminary data.</text>
</comment>
<proteinExistence type="inferred from homology"/>
<sequence length="199" mass="22204">MDHNKTNTADDRDSSKKPILGQNIYPKGGSEEPYYPEPIAPNQPTSGYDFRPNQPQPNVNPNPTTFNSYSNQQIQNSNQYTVPTTGVQRGYIVPPAYNNQNVHNVNNQYKQVADCCTGQQSSIGVKCPNPQCNQHTSTVVRRTIGMKMWLCCLLFTAPILIGCIPCCCIPFCVSSWYNYKHYCGHCGLYLGQSQEPGSI</sequence>
<gene>
    <name evidence="9" type="ORF">ECRASSUSDP1_LOCUS21387</name>
</gene>
<reference evidence="9" key="1">
    <citation type="submission" date="2023-07" db="EMBL/GenBank/DDBJ databases">
        <authorList>
            <consortium name="AG Swart"/>
            <person name="Singh M."/>
            <person name="Singh A."/>
            <person name="Seah K."/>
            <person name="Emmerich C."/>
        </authorList>
    </citation>
    <scope>NUCLEOTIDE SEQUENCE</scope>
    <source>
        <strain evidence="9">DP1</strain>
    </source>
</reference>
<evidence type="ECO:0000256" key="1">
    <source>
        <dbReference type="ARBA" id="ARBA00004170"/>
    </source>
</evidence>
<dbReference type="InterPro" id="IPR037519">
    <property type="entry name" value="LITAF_fam"/>
</dbReference>
<feature type="transmembrane region" description="Helical" evidence="7">
    <location>
        <begin position="149"/>
        <end position="177"/>
    </location>
</feature>
<comment type="subcellular location">
    <subcellularLocation>
        <location evidence="1">Membrane</location>
        <topology evidence="1">Peripheral membrane protein</topology>
    </subcellularLocation>
</comment>
<keyword evidence="5 7" id="KW-0472">Membrane</keyword>
<evidence type="ECO:0000256" key="2">
    <source>
        <dbReference type="ARBA" id="ARBA00005975"/>
    </source>
</evidence>
<dbReference type="GO" id="GO:0008270">
    <property type="term" value="F:zinc ion binding"/>
    <property type="evidence" value="ECO:0007669"/>
    <property type="project" value="TreeGrafter"/>
</dbReference>
<dbReference type="Proteomes" id="UP001295684">
    <property type="component" value="Unassembled WGS sequence"/>
</dbReference>
<dbReference type="PANTHER" id="PTHR23292">
    <property type="entry name" value="LIPOPOLYSACCHARIDE-INDUCED TUMOR NECROSIS FACTOR-ALPHA FACTOR"/>
    <property type="match status" value="1"/>
</dbReference>
<feature type="region of interest" description="Disordered" evidence="6">
    <location>
        <begin position="1"/>
        <end position="70"/>
    </location>
</feature>
<evidence type="ECO:0000256" key="4">
    <source>
        <dbReference type="ARBA" id="ARBA00022833"/>
    </source>
</evidence>
<feature type="compositionally biased region" description="Low complexity" evidence="6">
    <location>
        <begin position="61"/>
        <end position="70"/>
    </location>
</feature>
<name>A0AAD1XV55_EUPCR</name>
<comment type="similarity">
    <text evidence="2">Belongs to the CDIP1/LITAF family.</text>
</comment>
<dbReference type="SMART" id="SM00714">
    <property type="entry name" value="LITAF"/>
    <property type="match status" value="1"/>
</dbReference>
<protein>
    <recommendedName>
        <fullName evidence="8">LITAF domain-containing protein</fullName>
    </recommendedName>
</protein>
<evidence type="ECO:0000313" key="10">
    <source>
        <dbReference type="Proteomes" id="UP001295684"/>
    </source>
</evidence>